<evidence type="ECO:0000313" key="2">
    <source>
        <dbReference type="Proteomes" id="UP000694555"/>
    </source>
</evidence>
<reference evidence="1" key="1">
    <citation type="submission" date="2025-08" db="UniProtKB">
        <authorList>
            <consortium name="Ensembl"/>
        </authorList>
    </citation>
    <scope>IDENTIFICATION</scope>
</reference>
<sequence length="98" mass="10825">MNRDQFGGGRKNKGATCILKCLLVCTWGSCHREAPAELLSHVERAFCCASDQCLASASLLLALCWFAKPTEKTSVSPHEDMKVAFMAEMKAENIKQFL</sequence>
<reference evidence="1" key="2">
    <citation type="submission" date="2025-09" db="UniProtKB">
        <authorList>
            <consortium name="Ensembl"/>
        </authorList>
    </citation>
    <scope>IDENTIFICATION</scope>
</reference>
<name>A0A8C0BQ97_9AVES</name>
<dbReference type="Proteomes" id="UP000694555">
    <property type="component" value="Unplaced"/>
</dbReference>
<proteinExistence type="predicted"/>
<dbReference type="AlphaFoldDB" id="A0A8C0BQ97"/>
<evidence type="ECO:0000313" key="1">
    <source>
        <dbReference type="Ensembl" id="ENSBJAP00000019871.1"/>
    </source>
</evidence>
<protein>
    <submittedName>
        <fullName evidence="1">Uncharacterized protein</fullName>
    </submittedName>
</protein>
<dbReference type="Ensembl" id="ENSBJAT00000020435.1">
    <property type="protein sequence ID" value="ENSBJAP00000019871.1"/>
    <property type="gene ID" value="ENSBJAG00000013077.1"/>
</dbReference>
<accession>A0A8C0BQ97</accession>
<keyword evidence="2" id="KW-1185">Reference proteome</keyword>
<organism evidence="1 2">
    <name type="scientific">Buteo japonicus</name>
    <dbReference type="NCBI Taxonomy" id="224669"/>
    <lineage>
        <taxon>Eukaryota</taxon>
        <taxon>Metazoa</taxon>
        <taxon>Chordata</taxon>
        <taxon>Craniata</taxon>
        <taxon>Vertebrata</taxon>
        <taxon>Euteleostomi</taxon>
        <taxon>Archelosauria</taxon>
        <taxon>Archosauria</taxon>
        <taxon>Dinosauria</taxon>
        <taxon>Saurischia</taxon>
        <taxon>Theropoda</taxon>
        <taxon>Coelurosauria</taxon>
        <taxon>Aves</taxon>
        <taxon>Neognathae</taxon>
        <taxon>Neoaves</taxon>
        <taxon>Telluraves</taxon>
        <taxon>Accipitrimorphae</taxon>
        <taxon>Accipitriformes</taxon>
        <taxon>Accipitridae</taxon>
        <taxon>Accipitrinae</taxon>
        <taxon>Buteo</taxon>
    </lineage>
</organism>